<feature type="transmembrane region" description="Helical" evidence="1">
    <location>
        <begin position="31"/>
        <end position="49"/>
    </location>
</feature>
<keyword evidence="1" id="KW-1133">Transmembrane helix</keyword>
<organism evidence="2">
    <name type="scientific">hydrothermal vent metagenome</name>
    <dbReference type="NCBI Taxonomy" id="652676"/>
    <lineage>
        <taxon>unclassified sequences</taxon>
        <taxon>metagenomes</taxon>
        <taxon>ecological metagenomes</taxon>
    </lineage>
</organism>
<evidence type="ECO:0000256" key="1">
    <source>
        <dbReference type="SAM" id="Phobius"/>
    </source>
</evidence>
<protein>
    <submittedName>
        <fullName evidence="2">Uncharacterized protein</fullName>
    </submittedName>
</protein>
<keyword evidence="1" id="KW-0812">Transmembrane</keyword>
<accession>A0A1W1C6D2</accession>
<name>A0A1W1C6D2_9ZZZZ</name>
<dbReference type="AlphaFoldDB" id="A0A1W1C6D2"/>
<gene>
    <name evidence="2" type="ORF">MNB_SV-6-957</name>
</gene>
<proteinExistence type="predicted"/>
<evidence type="ECO:0000313" key="2">
    <source>
        <dbReference type="EMBL" id="SFV61307.1"/>
    </source>
</evidence>
<reference evidence="2" key="1">
    <citation type="submission" date="2016-10" db="EMBL/GenBank/DDBJ databases">
        <authorList>
            <person name="de Groot N.N."/>
        </authorList>
    </citation>
    <scope>NUCLEOTIDE SEQUENCE</scope>
</reference>
<keyword evidence="1" id="KW-0472">Membrane</keyword>
<dbReference type="EMBL" id="FPHC01000064">
    <property type="protein sequence ID" value="SFV61307.1"/>
    <property type="molecule type" value="Genomic_DNA"/>
</dbReference>
<sequence>MKYVGKELSGDEKMLESTLKLEAFYNKHKKTIWMLLAILIAVAVVKPMFNVYKDMKLEKANSALLSLQKNPKDTKALETLKSENRPLFELYKYSQSIKEKDVKRLETLSASKNSLISDISSYHSSVLSSKSSNSKYYKEMSMIEDAYLSIKAGDVKKAKDSLELIDARSPVAPIANLLKHYTIKGK</sequence>